<sequence>MTVPALQWNFDYVPSVADWQAAFASAGPQIATVAPLADAATAVIGISSQYSPQDHVHPAATIVIGLASAALAIATGSTTARTLAARFAERVDVKDFGATGNGWTDDTPAIKAAFAYAVASAGSVYFPPGSYVISSTITAVPVSGLKIYGDNCLTTNLLPTSLTTDLFDLTSGSLTPIEICGLSVEYSGTSIAGTIFNFPTNCGGLNFHDVITNGGWNVLTLGGGTLSQSLYVDRCTFDNFLNNGLTIQIGSGGLLFVSRLIMNCSGANANGIGINCTSGQSITFDTIQMQGMYTPFSFIASSGNFITDCTFTNCYGDNAARGRTAPGGDGWTIEAGGGPVRRFLLTNCWAGSNLGNGFTFVGVDEMMLSNCISIANQQGGFFFGANCTNFQMNNCSAVANSYTNHGAYNGISIIAPCANFVIQGCRCGVSSDFPVASQGYGIAIGAGSPSSNEYIVTANLLGGNSAAGLVNGGTGSFLVGNNLVT</sequence>
<dbReference type="Gene3D" id="2.160.20.10">
    <property type="entry name" value="Single-stranded right-handed beta-helix, Pectin lyase-like"/>
    <property type="match status" value="2"/>
</dbReference>
<protein>
    <recommendedName>
        <fullName evidence="1">Rhamnogalacturonase A/B/Epimerase-like pectate lyase domain-containing protein</fullName>
    </recommendedName>
</protein>
<accession>A0A5R9J761</accession>
<evidence type="ECO:0000259" key="1">
    <source>
        <dbReference type="Pfam" id="PF12708"/>
    </source>
</evidence>
<evidence type="ECO:0000313" key="3">
    <source>
        <dbReference type="Proteomes" id="UP000305654"/>
    </source>
</evidence>
<dbReference type="AlphaFoldDB" id="A0A5R9J761"/>
<dbReference type="InterPro" id="IPR011050">
    <property type="entry name" value="Pectin_lyase_fold/virulence"/>
</dbReference>
<proteinExistence type="predicted"/>
<dbReference type="EMBL" id="VCDI01000003">
    <property type="protein sequence ID" value="TLU72809.1"/>
    <property type="molecule type" value="Genomic_DNA"/>
</dbReference>
<dbReference type="Proteomes" id="UP000305654">
    <property type="component" value="Unassembled WGS sequence"/>
</dbReference>
<dbReference type="InterPro" id="IPR024535">
    <property type="entry name" value="RHGA/B-epi-like_pectate_lyase"/>
</dbReference>
<dbReference type="SUPFAM" id="SSF51126">
    <property type="entry name" value="Pectin lyase-like"/>
    <property type="match status" value="2"/>
</dbReference>
<name>A0A5R9J761_9PROT</name>
<dbReference type="RefSeq" id="WP_138326269.1">
    <property type="nucleotide sequence ID" value="NZ_VCDI01000003.1"/>
</dbReference>
<feature type="domain" description="Rhamnogalacturonase A/B/Epimerase-like pectate lyase" evidence="1">
    <location>
        <begin position="91"/>
        <end position="316"/>
    </location>
</feature>
<gene>
    <name evidence="2" type="ORF">FE263_12400</name>
</gene>
<organism evidence="2 3">
    <name type="scientific">Lichenicoccus roseus</name>
    <dbReference type="NCBI Taxonomy" id="2683649"/>
    <lineage>
        <taxon>Bacteria</taxon>
        <taxon>Pseudomonadati</taxon>
        <taxon>Pseudomonadota</taxon>
        <taxon>Alphaproteobacteria</taxon>
        <taxon>Acetobacterales</taxon>
        <taxon>Acetobacteraceae</taxon>
        <taxon>Lichenicoccus</taxon>
    </lineage>
</organism>
<keyword evidence="3" id="KW-1185">Reference proteome</keyword>
<dbReference type="InterPro" id="IPR012334">
    <property type="entry name" value="Pectin_lyas_fold"/>
</dbReference>
<comment type="caution">
    <text evidence="2">The sequence shown here is derived from an EMBL/GenBank/DDBJ whole genome shotgun (WGS) entry which is preliminary data.</text>
</comment>
<dbReference type="Pfam" id="PF12708">
    <property type="entry name" value="Pect-lyase_RHGA_epim"/>
    <property type="match status" value="1"/>
</dbReference>
<evidence type="ECO:0000313" key="2">
    <source>
        <dbReference type="EMBL" id="TLU72809.1"/>
    </source>
</evidence>
<dbReference type="OrthoDB" id="7237995at2"/>
<reference evidence="2 3" key="1">
    <citation type="submission" date="2019-05" db="EMBL/GenBank/DDBJ databases">
        <authorList>
            <person name="Pankratov T."/>
            <person name="Grouzdev D."/>
        </authorList>
    </citation>
    <scope>NUCLEOTIDE SEQUENCE [LARGE SCALE GENOMIC DNA]</scope>
    <source>
        <strain evidence="2 3">KEBCLARHB70R</strain>
    </source>
</reference>